<dbReference type="Proteomes" id="UP001595945">
    <property type="component" value="Unassembled WGS sequence"/>
</dbReference>
<comment type="caution">
    <text evidence="2">The sequence shown here is derived from an EMBL/GenBank/DDBJ whole genome shotgun (WGS) entry which is preliminary data.</text>
</comment>
<accession>A0ABD5Q2I6</accession>
<sequence length="153" mass="15714">MSGRATSPVLGIVLLLVVTVALAGTVGSLAFGTTIPSDVPSAAIDLRIDADANRLTFVHRGGDVLDARDLTVRIRIDDAALDTQPPIPFFSATGFRSGPTGPFNSATDPEWSAGETASVRLAETNDPSLSSESSVVVTFSVNATVVAEVEGTA</sequence>
<protein>
    <submittedName>
        <fullName evidence="2">Type IV pilin</fullName>
    </submittedName>
</protein>
<evidence type="ECO:0000259" key="1">
    <source>
        <dbReference type="Pfam" id="PF07790"/>
    </source>
</evidence>
<dbReference type="InterPro" id="IPR013373">
    <property type="entry name" value="Flagellin/pilin_N_arc"/>
</dbReference>
<keyword evidence="3" id="KW-1185">Reference proteome</keyword>
<dbReference type="GeneID" id="73044340"/>
<dbReference type="InterPro" id="IPR012859">
    <property type="entry name" value="Pilin_N_archaeal"/>
</dbReference>
<dbReference type="PANTHER" id="PTHR38138">
    <property type="entry name" value="VNG6441H"/>
    <property type="match status" value="1"/>
</dbReference>
<name>A0ABD5Q2I6_9EURY</name>
<dbReference type="EMBL" id="JBHSHT010000001">
    <property type="protein sequence ID" value="MFC4824957.1"/>
    <property type="molecule type" value="Genomic_DNA"/>
</dbReference>
<evidence type="ECO:0000313" key="3">
    <source>
        <dbReference type="Proteomes" id="UP001595945"/>
    </source>
</evidence>
<evidence type="ECO:0000313" key="2">
    <source>
        <dbReference type="EMBL" id="MFC4824957.1"/>
    </source>
</evidence>
<proteinExistence type="predicted"/>
<dbReference type="AlphaFoldDB" id="A0ABD5Q2I6"/>
<dbReference type="RefSeq" id="WP_254269334.1">
    <property type="nucleotide sequence ID" value="NZ_CP100400.1"/>
</dbReference>
<reference evidence="2 3" key="1">
    <citation type="journal article" date="2019" name="Int. J. Syst. Evol. Microbiol.">
        <title>The Global Catalogue of Microorganisms (GCM) 10K type strain sequencing project: providing services to taxonomists for standard genome sequencing and annotation.</title>
        <authorList>
            <consortium name="The Broad Institute Genomics Platform"/>
            <consortium name="The Broad Institute Genome Sequencing Center for Infectious Disease"/>
            <person name="Wu L."/>
            <person name="Ma J."/>
        </authorList>
    </citation>
    <scope>NUCLEOTIDE SEQUENCE [LARGE SCALE GENOMIC DNA]</scope>
    <source>
        <strain evidence="2 3">XZYJ18</strain>
    </source>
</reference>
<dbReference type="PANTHER" id="PTHR38138:SF1">
    <property type="entry name" value="ARCHAEAL TYPE IV PILIN N-TERMINAL DOMAIN-CONTAINING PROTEIN"/>
    <property type="match status" value="1"/>
</dbReference>
<feature type="domain" description="Archaeal Type IV pilin N-terminal" evidence="1">
    <location>
        <begin position="4"/>
        <end position="77"/>
    </location>
</feature>
<organism evidence="2 3">
    <name type="scientific">Halorussus aquaticus</name>
    <dbReference type="NCBI Taxonomy" id="2953748"/>
    <lineage>
        <taxon>Archaea</taxon>
        <taxon>Methanobacteriati</taxon>
        <taxon>Methanobacteriota</taxon>
        <taxon>Stenosarchaea group</taxon>
        <taxon>Halobacteria</taxon>
        <taxon>Halobacteriales</taxon>
        <taxon>Haladaptataceae</taxon>
        <taxon>Halorussus</taxon>
    </lineage>
</organism>
<gene>
    <name evidence="2" type="ORF">ACFO9K_11880</name>
</gene>
<dbReference type="Pfam" id="PF07790">
    <property type="entry name" value="Pilin_N"/>
    <property type="match status" value="1"/>
</dbReference>
<dbReference type="NCBIfam" id="TIGR02537">
    <property type="entry name" value="arch_flag_Nterm"/>
    <property type="match status" value="1"/>
</dbReference>